<reference evidence="1 2" key="1">
    <citation type="submission" date="2018-06" db="EMBL/GenBank/DDBJ databases">
        <title>Comparative genomics of Brasilonema spp. strains.</title>
        <authorList>
            <person name="Alvarenga D.O."/>
            <person name="Fiore M.F."/>
            <person name="Varani A.M."/>
        </authorList>
    </citation>
    <scope>NUCLEOTIDE SEQUENCE [LARGE SCALE GENOMIC DNA]</scope>
    <source>
        <strain evidence="1 2">UFV-OR1</strain>
    </source>
</reference>
<dbReference type="Proteomes" id="UP000762253">
    <property type="component" value="Unassembled WGS sequence"/>
</dbReference>
<accession>A0ABX1M454</accession>
<name>A0ABX1M454_9CYAN</name>
<proteinExistence type="predicted"/>
<sequence length="62" mass="7044">MISRPEKTFWIRIVADFAFNNSFRLITLGNILFKVSQPYLEGNGYIRAARLGGKLPPESCLL</sequence>
<gene>
    <name evidence="1" type="ORF">DP115_03830</name>
</gene>
<evidence type="ECO:0000313" key="1">
    <source>
        <dbReference type="EMBL" id="NMF61965.1"/>
    </source>
</evidence>
<protein>
    <submittedName>
        <fullName evidence="1">Uncharacterized protein</fullName>
    </submittedName>
</protein>
<organism evidence="1 2">
    <name type="scientific">Brasilonema octagenarum UFV-OR1</name>
    <dbReference type="NCBI Taxonomy" id="417115"/>
    <lineage>
        <taxon>Bacteria</taxon>
        <taxon>Bacillati</taxon>
        <taxon>Cyanobacteriota</taxon>
        <taxon>Cyanophyceae</taxon>
        <taxon>Nostocales</taxon>
        <taxon>Scytonemataceae</taxon>
        <taxon>Brasilonema</taxon>
        <taxon>Octagenarum group</taxon>
    </lineage>
</organism>
<evidence type="ECO:0000313" key="2">
    <source>
        <dbReference type="Proteomes" id="UP000762253"/>
    </source>
</evidence>
<dbReference type="EMBL" id="QMEC01000009">
    <property type="protein sequence ID" value="NMF61965.1"/>
    <property type="molecule type" value="Genomic_DNA"/>
</dbReference>
<comment type="caution">
    <text evidence="1">The sequence shown here is derived from an EMBL/GenBank/DDBJ whole genome shotgun (WGS) entry which is preliminary data.</text>
</comment>
<keyword evidence="2" id="KW-1185">Reference proteome</keyword>